<organism evidence="3 4">
    <name type="scientific">Hyaloscypha bicolor E</name>
    <dbReference type="NCBI Taxonomy" id="1095630"/>
    <lineage>
        <taxon>Eukaryota</taxon>
        <taxon>Fungi</taxon>
        <taxon>Dikarya</taxon>
        <taxon>Ascomycota</taxon>
        <taxon>Pezizomycotina</taxon>
        <taxon>Leotiomycetes</taxon>
        <taxon>Helotiales</taxon>
        <taxon>Hyaloscyphaceae</taxon>
        <taxon>Hyaloscypha</taxon>
        <taxon>Hyaloscypha bicolor</taxon>
    </lineage>
</organism>
<feature type="compositionally biased region" description="Low complexity" evidence="1">
    <location>
        <begin position="1"/>
        <end position="23"/>
    </location>
</feature>
<dbReference type="EMBL" id="KZ613848">
    <property type="protein sequence ID" value="PMD56143.1"/>
    <property type="molecule type" value="Genomic_DNA"/>
</dbReference>
<evidence type="ECO:0000313" key="3">
    <source>
        <dbReference type="EMBL" id="PMD56143.1"/>
    </source>
</evidence>
<name>A0A2J6SZP6_9HELO</name>
<accession>A0A2J6SZP6</accession>
<proteinExistence type="predicted"/>
<dbReference type="OrthoDB" id="5342924at2759"/>
<keyword evidence="2" id="KW-0472">Membrane</keyword>
<dbReference type="InParanoid" id="A0A2J6SZP6"/>
<sequence length="850" mass="93226">MSTVSSSSLPQSTTLRPTSPQQSNPEIFDSQEATSSAGSSQLLDFQIAQTAQTAISPRASFMTTSSEPVSTANISRRATITTSPQLSPVTAQTPKLSPSRARRAREWTIILRAFGVRLLSTWRSTLYGQDTEVKKIILDQSFRVALIRCSVHFLPISASVALTVLNLKGYFIGATFQGPSNLSDAVDTLFLQVAAKMMELLIVASLSTIVLEIIRHEILHRKEGLPFGLLGSAFSFKDLSFFWSPNLWYGTGAISSKWQKGRILVILLVSGLVATFAGPSAALLMIPPARYFPGGGTTFWLVGNRNSLWPLNLNSGAVGGASCLNATAEMLELRTKNTTGCIWSSTSSIAESAKGWHLSTFYNTITIVDELSQRSVSYRASDWTANYFDTWAVSSSCAIAVYSTELSKIWYDAIYHAPITKHIAYSSLKYREPTLSLATTVSQIPVTRVRCNNRRNVTFGTSSELSFPVFAYYGDYPASEHNLSVTTVNSSSILTQWIPIPQTPRKRSFGSIYSYPSTFLTIQIPQNSENCTVYACAVDARWADGEASLSNVAHSNSLQTGVVTSKNGGPYANPRFSPIDDGTWKQVSADLDWLYTLTPFLNSSVSPPPPQTRDLPGWTSLGSLLATAGFDNSTSLIQSDGGWASLTSALESVIAILVTEGMARIGLTENMRAEIYYKDAGIPYLYSGLTDTIYPFYDSILKDDSKCILPQQHIDADNLTKAHWDVLVSGYAYKADSIAYYLAIAVLLLHAAMALAHMAHCLLFKQLSSDAWDSFEEMMALSYNSRPEGKLRNASPGIRSNATLKKKVMIRVVEGEKRVRGEEEVQLLFDRAPDEGFEMVKFNEEYGAVD</sequence>
<keyword evidence="4" id="KW-1185">Reference proteome</keyword>
<dbReference type="RefSeq" id="XP_024733047.1">
    <property type="nucleotide sequence ID" value="XM_024876559.1"/>
</dbReference>
<dbReference type="Proteomes" id="UP000235371">
    <property type="component" value="Unassembled WGS sequence"/>
</dbReference>
<dbReference type="AlphaFoldDB" id="A0A2J6SZP6"/>
<keyword evidence="2" id="KW-1133">Transmembrane helix</keyword>
<gene>
    <name evidence="3" type="ORF">K444DRAFT_55175</name>
</gene>
<feature type="transmembrane region" description="Helical" evidence="2">
    <location>
        <begin position="193"/>
        <end position="213"/>
    </location>
</feature>
<feature type="transmembrane region" description="Helical" evidence="2">
    <location>
        <begin position="153"/>
        <end position="173"/>
    </location>
</feature>
<keyword evidence="2" id="KW-0812">Transmembrane</keyword>
<evidence type="ECO:0000256" key="2">
    <source>
        <dbReference type="SAM" id="Phobius"/>
    </source>
</evidence>
<dbReference type="GeneID" id="36584638"/>
<feature type="region of interest" description="Disordered" evidence="1">
    <location>
        <begin position="1"/>
        <end position="39"/>
    </location>
</feature>
<reference evidence="3 4" key="1">
    <citation type="submission" date="2016-04" db="EMBL/GenBank/DDBJ databases">
        <title>A degradative enzymes factory behind the ericoid mycorrhizal symbiosis.</title>
        <authorList>
            <consortium name="DOE Joint Genome Institute"/>
            <person name="Martino E."/>
            <person name="Morin E."/>
            <person name="Grelet G."/>
            <person name="Kuo A."/>
            <person name="Kohler A."/>
            <person name="Daghino S."/>
            <person name="Barry K."/>
            <person name="Choi C."/>
            <person name="Cichocki N."/>
            <person name="Clum A."/>
            <person name="Copeland A."/>
            <person name="Hainaut M."/>
            <person name="Haridas S."/>
            <person name="Labutti K."/>
            <person name="Lindquist E."/>
            <person name="Lipzen A."/>
            <person name="Khouja H.-R."/>
            <person name="Murat C."/>
            <person name="Ohm R."/>
            <person name="Olson A."/>
            <person name="Spatafora J."/>
            <person name="Veneault-Fourrey C."/>
            <person name="Henrissat B."/>
            <person name="Grigoriev I."/>
            <person name="Martin F."/>
            <person name="Perotto S."/>
        </authorList>
    </citation>
    <scope>NUCLEOTIDE SEQUENCE [LARGE SCALE GENOMIC DNA]</scope>
    <source>
        <strain evidence="3 4">E</strain>
    </source>
</reference>
<protein>
    <submittedName>
        <fullName evidence="3">Uncharacterized protein</fullName>
    </submittedName>
</protein>
<dbReference type="STRING" id="1095630.A0A2J6SZP6"/>
<evidence type="ECO:0000313" key="4">
    <source>
        <dbReference type="Proteomes" id="UP000235371"/>
    </source>
</evidence>
<feature type="transmembrane region" description="Helical" evidence="2">
    <location>
        <begin position="263"/>
        <end position="286"/>
    </location>
</feature>
<evidence type="ECO:0000256" key="1">
    <source>
        <dbReference type="SAM" id="MobiDB-lite"/>
    </source>
</evidence>